<dbReference type="PROSITE" id="PS51848">
    <property type="entry name" value="BMERB"/>
    <property type="match status" value="1"/>
</dbReference>
<dbReference type="SUPFAM" id="SSF57716">
    <property type="entry name" value="Glucocorticoid receptor-like (DNA-binding domain)"/>
    <property type="match status" value="1"/>
</dbReference>
<protein>
    <submittedName>
        <fullName evidence="20">Protein-methionine sulfoxide oxidase mical2b isoform X1</fullName>
    </submittedName>
</protein>
<sequence length="777" mass="85901">MAAVKALQQWCRVRCEGYRDVSITNMTTSFRDGLAFCALIHKHRPDIINFDALKKEDVYENNKLAFKVAEEQLGIPALLDAEDMVALKVPDRLSILTYVSQYYNYFHGRSPIGGMGGIKRPADLPVDEPSGKKNQPVVSKLFPSSNPAREKSPPPSSNITRPPPSPKQPRISTQDAVVEKSHQTGTLSNKCVSCNKHVHLVQRHLVDGKLYHRNCAKLLTPTNTSSALRNLSTNTPVSKFTPLSDSSKTITTPTDTPSRQGPTWQTEKLSTPPSVSSSSPFRPPSGVSSSAKESPAASRGTAFPTTTCVSTMSTATTQTSATVAKTRESKLKFLQSDNTSTNEEKKTTSITVDINKGQTVSGRTQGATADQPVPVVVNVGGMRRKEVNGRLDKGGDGAKTSGAGGKVSSKQEADEINKKKASAADFLSKKLAEENNNNRKPQWTTVALKKTDRPQPQVETPKKETERVRVKLRADRSILDDLKTPDPPTPAPTPAVRSGLSAKTPDRGGPKPGSASPNTSVSENESPADWRSRLKPVCKETKPAAPSQSSPKTWTNSAENTSEPSVGPSSSSSNSVTSLASKGFQNGQKEQTANGNNSESKTKTKPDYIPKEDIMKELQEIEDNLNELEQRGVELEMKLRKSEEEGDDDTLMDELMVEWFNLIRNKQVAMRRESELVYIGRTQDLEEQQPSVEQELRRLLDKPDHLKTPWDKKKQEQLMEKLLEIINDRNAIVEGLDEDRLREEEEDEQLNKMMMNFNIKKDKQPKRKSLFSKLFSK</sequence>
<dbReference type="GO" id="GO:0055037">
    <property type="term" value="C:recycling endosome"/>
    <property type="evidence" value="ECO:0007669"/>
    <property type="project" value="UniProtKB-SubCell"/>
</dbReference>
<dbReference type="Proteomes" id="UP000515145">
    <property type="component" value="Chromosome 1"/>
</dbReference>
<dbReference type="PANTHER" id="PTHR23167">
    <property type="entry name" value="CALPONIN HOMOLOGY DOMAIN-CONTAINING PROTEIN DDB_G0272472-RELATED"/>
    <property type="match status" value="1"/>
</dbReference>
<dbReference type="GO" id="GO:0046872">
    <property type="term" value="F:metal ion binding"/>
    <property type="evidence" value="ECO:0007669"/>
    <property type="project" value="UniProtKB-KW"/>
</dbReference>
<dbReference type="AlphaFoldDB" id="A0A6P7J2Z3"/>
<evidence type="ECO:0000256" key="1">
    <source>
        <dbReference type="ARBA" id="ARBA00004172"/>
    </source>
</evidence>
<evidence type="ECO:0000256" key="6">
    <source>
        <dbReference type="ARBA" id="ARBA00022490"/>
    </source>
</evidence>
<dbReference type="SUPFAM" id="SSF47576">
    <property type="entry name" value="Calponin-homology domain, CH-domain"/>
    <property type="match status" value="1"/>
</dbReference>
<evidence type="ECO:0000313" key="19">
    <source>
        <dbReference type="Proteomes" id="UP000515145"/>
    </source>
</evidence>
<dbReference type="SMART" id="SM00033">
    <property type="entry name" value="CH"/>
    <property type="match status" value="1"/>
</dbReference>
<dbReference type="CDD" id="cd21253">
    <property type="entry name" value="CH_MICALL2"/>
    <property type="match status" value="1"/>
</dbReference>
<feature type="region of interest" description="Disordered" evidence="16">
    <location>
        <begin position="387"/>
        <end position="416"/>
    </location>
</feature>
<dbReference type="SMART" id="SM01203">
    <property type="entry name" value="DUF3585"/>
    <property type="match status" value="1"/>
</dbReference>
<evidence type="ECO:0000256" key="3">
    <source>
        <dbReference type="ARBA" id="ARBA00004245"/>
    </source>
</evidence>
<feature type="compositionally biased region" description="Low complexity" evidence="16">
    <location>
        <begin position="560"/>
        <end position="578"/>
    </location>
</feature>
<feature type="compositionally biased region" description="Polar residues" evidence="16">
    <location>
        <begin position="579"/>
        <end position="599"/>
    </location>
</feature>
<feature type="region of interest" description="Disordered" evidence="16">
    <location>
        <begin position="119"/>
        <end position="182"/>
    </location>
</feature>
<feature type="compositionally biased region" description="Polar residues" evidence="16">
    <location>
        <begin position="226"/>
        <end position="269"/>
    </location>
</feature>
<dbReference type="Pfam" id="PF12130">
    <property type="entry name" value="bMERB_dom"/>
    <property type="match status" value="1"/>
</dbReference>
<dbReference type="GO" id="GO:0005886">
    <property type="term" value="C:plasma membrane"/>
    <property type="evidence" value="ECO:0007669"/>
    <property type="project" value="UniProtKB-SubCell"/>
</dbReference>
<evidence type="ECO:0000259" key="18">
    <source>
        <dbReference type="PROSITE" id="PS51848"/>
    </source>
</evidence>
<dbReference type="PANTHER" id="PTHR23167:SF87">
    <property type="entry name" value="MICAL-LIKE PROTEIN 2"/>
    <property type="match status" value="1"/>
</dbReference>
<keyword evidence="11" id="KW-0440">LIM domain</keyword>
<dbReference type="InterPro" id="IPR036872">
    <property type="entry name" value="CH_dom_sf"/>
</dbReference>
<feature type="domain" description="Calponin-homology (CH)" evidence="17">
    <location>
        <begin position="1"/>
        <end position="107"/>
    </location>
</feature>
<proteinExistence type="predicted"/>
<dbReference type="Gene3D" id="1.10.418.10">
    <property type="entry name" value="Calponin-like domain"/>
    <property type="match status" value="1"/>
</dbReference>
<keyword evidence="15" id="KW-0966">Cell projection</keyword>
<evidence type="ECO:0000313" key="20">
    <source>
        <dbReference type="RefSeq" id="XP_028270895.1"/>
    </source>
</evidence>
<dbReference type="GO" id="GO:0005856">
    <property type="term" value="C:cytoskeleton"/>
    <property type="evidence" value="ECO:0007669"/>
    <property type="project" value="UniProtKB-SubCell"/>
</dbReference>
<feature type="compositionally biased region" description="Basic and acidic residues" evidence="16">
    <location>
        <begin position="387"/>
        <end position="396"/>
    </location>
</feature>
<feature type="compositionally biased region" description="Pro residues" evidence="16">
    <location>
        <begin position="153"/>
        <end position="167"/>
    </location>
</feature>
<dbReference type="GeneID" id="114441918"/>
<evidence type="ECO:0000256" key="10">
    <source>
        <dbReference type="ARBA" id="ARBA00022833"/>
    </source>
</evidence>
<evidence type="ECO:0000256" key="7">
    <source>
        <dbReference type="ARBA" id="ARBA00022553"/>
    </source>
</evidence>
<dbReference type="InterPro" id="IPR001715">
    <property type="entry name" value="CH_dom"/>
</dbReference>
<feature type="compositionally biased region" description="Polar residues" evidence="16">
    <location>
        <begin position="515"/>
        <end position="525"/>
    </location>
</feature>
<keyword evidence="6" id="KW-0963">Cytoplasm</keyword>
<comment type="subcellular location">
    <subcellularLocation>
        <location evidence="2">Cell membrane</location>
        <topology evidence="2">Peripheral membrane protein</topology>
    </subcellularLocation>
    <subcellularLocation>
        <location evidence="4">Cell projection</location>
    </subcellularLocation>
    <subcellularLocation>
        <location evidence="3">Cytoplasm</location>
        <location evidence="3">Cytoskeleton</location>
    </subcellularLocation>
    <subcellularLocation>
        <location evidence="1">Recycling endosome</location>
    </subcellularLocation>
</comment>
<evidence type="ECO:0000259" key="17">
    <source>
        <dbReference type="PROSITE" id="PS50021"/>
    </source>
</evidence>
<organism evidence="19 20">
    <name type="scientific">Parambassis ranga</name>
    <name type="common">Indian glassy fish</name>
    <dbReference type="NCBI Taxonomy" id="210632"/>
    <lineage>
        <taxon>Eukaryota</taxon>
        <taxon>Metazoa</taxon>
        <taxon>Chordata</taxon>
        <taxon>Craniata</taxon>
        <taxon>Vertebrata</taxon>
        <taxon>Euteleostomi</taxon>
        <taxon>Actinopterygii</taxon>
        <taxon>Neopterygii</taxon>
        <taxon>Teleostei</taxon>
        <taxon>Neoteleostei</taxon>
        <taxon>Acanthomorphata</taxon>
        <taxon>Ovalentaria</taxon>
        <taxon>Ambassidae</taxon>
        <taxon>Parambassis</taxon>
    </lineage>
</organism>
<dbReference type="GO" id="GO:0042995">
    <property type="term" value="C:cell projection"/>
    <property type="evidence" value="ECO:0007669"/>
    <property type="project" value="UniProtKB-SubCell"/>
</dbReference>
<feature type="compositionally biased region" description="Basic and acidic residues" evidence="16">
    <location>
        <begin position="460"/>
        <end position="484"/>
    </location>
</feature>
<feature type="compositionally biased region" description="Basic and acidic residues" evidence="16">
    <location>
        <begin position="528"/>
        <end position="542"/>
    </location>
</feature>
<feature type="compositionally biased region" description="Polar residues" evidence="16">
    <location>
        <begin position="546"/>
        <end position="559"/>
    </location>
</feature>
<keyword evidence="13" id="KW-0472">Membrane</keyword>
<keyword evidence="10" id="KW-0862">Zinc</keyword>
<evidence type="ECO:0000256" key="15">
    <source>
        <dbReference type="ARBA" id="ARBA00023273"/>
    </source>
</evidence>
<keyword evidence="14" id="KW-0206">Cytoskeleton</keyword>
<keyword evidence="9" id="KW-0967">Endosome</keyword>
<feature type="compositionally biased region" description="Basic and acidic residues" evidence="16">
    <location>
        <begin position="600"/>
        <end position="613"/>
    </location>
</feature>
<dbReference type="RefSeq" id="XP_028270895.1">
    <property type="nucleotide sequence ID" value="XM_028415094.1"/>
</dbReference>
<accession>A0A6P7J2Z3</accession>
<evidence type="ECO:0000256" key="4">
    <source>
        <dbReference type="ARBA" id="ARBA00004316"/>
    </source>
</evidence>
<evidence type="ECO:0000256" key="9">
    <source>
        <dbReference type="ARBA" id="ARBA00022753"/>
    </source>
</evidence>
<name>A0A6P7J2Z3_9TELE</name>
<dbReference type="FunFam" id="1.10.418.10:FF:000055">
    <property type="entry name" value="MICAL-like protein 2"/>
    <property type="match status" value="1"/>
</dbReference>
<evidence type="ECO:0000256" key="5">
    <source>
        <dbReference type="ARBA" id="ARBA00022475"/>
    </source>
</evidence>
<dbReference type="FunCoup" id="A0A6P7J2Z3">
    <property type="interactions" value="473"/>
</dbReference>
<dbReference type="InterPro" id="IPR022735">
    <property type="entry name" value="bMERB_dom"/>
</dbReference>
<keyword evidence="5" id="KW-1003">Cell membrane</keyword>
<feature type="domain" description="BMERB" evidence="18">
    <location>
        <begin position="601"/>
        <end position="752"/>
    </location>
</feature>
<reference evidence="20" key="1">
    <citation type="submission" date="2025-08" db="UniProtKB">
        <authorList>
            <consortium name="RefSeq"/>
        </authorList>
    </citation>
    <scope>IDENTIFICATION</scope>
</reference>
<keyword evidence="12" id="KW-0175">Coiled coil</keyword>
<evidence type="ECO:0000256" key="16">
    <source>
        <dbReference type="SAM" id="MobiDB-lite"/>
    </source>
</evidence>
<dbReference type="Pfam" id="PF00307">
    <property type="entry name" value="CH"/>
    <property type="match status" value="1"/>
</dbReference>
<feature type="compositionally biased region" description="Low complexity" evidence="16">
    <location>
        <begin position="270"/>
        <end position="290"/>
    </location>
</feature>
<feature type="compositionally biased region" description="Polar residues" evidence="16">
    <location>
        <begin position="132"/>
        <end position="147"/>
    </location>
</feature>
<dbReference type="InParanoid" id="A0A6P7J2Z3"/>
<evidence type="ECO:0000256" key="2">
    <source>
        <dbReference type="ARBA" id="ARBA00004202"/>
    </source>
</evidence>
<keyword evidence="19" id="KW-1185">Reference proteome</keyword>
<evidence type="ECO:0000256" key="12">
    <source>
        <dbReference type="ARBA" id="ARBA00023054"/>
    </source>
</evidence>
<dbReference type="OrthoDB" id="10017054at2759"/>
<dbReference type="PROSITE" id="PS50021">
    <property type="entry name" value="CH"/>
    <property type="match status" value="1"/>
</dbReference>
<evidence type="ECO:0000256" key="8">
    <source>
        <dbReference type="ARBA" id="ARBA00022723"/>
    </source>
</evidence>
<evidence type="ECO:0000256" key="11">
    <source>
        <dbReference type="ARBA" id="ARBA00023038"/>
    </source>
</evidence>
<feature type="region of interest" description="Disordered" evidence="16">
    <location>
        <begin position="430"/>
        <end position="613"/>
    </location>
</feature>
<keyword evidence="8" id="KW-0479">Metal-binding</keyword>
<dbReference type="CTD" id="556298"/>
<gene>
    <name evidence="20" type="primary">micall2b</name>
</gene>
<evidence type="ECO:0000256" key="13">
    <source>
        <dbReference type="ARBA" id="ARBA00023136"/>
    </source>
</evidence>
<feature type="region of interest" description="Disordered" evidence="16">
    <location>
        <begin position="226"/>
        <end position="304"/>
    </location>
</feature>
<evidence type="ECO:0000256" key="14">
    <source>
        <dbReference type="ARBA" id="ARBA00023212"/>
    </source>
</evidence>
<keyword evidence="7" id="KW-0597">Phosphoprotein</keyword>
<dbReference type="InterPro" id="IPR050540">
    <property type="entry name" value="F-actin_Monoox_Mical"/>
</dbReference>